<dbReference type="AlphaFoldDB" id="A0A9W7C140"/>
<name>A0A9W7C140_9STRA</name>
<feature type="signal peptide" evidence="3">
    <location>
        <begin position="1"/>
        <end position="20"/>
    </location>
</feature>
<keyword evidence="2" id="KW-0812">Transmembrane</keyword>
<gene>
    <name evidence="4" type="ORF">TrST_g8173</name>
</gene>
<feature type="chain" id="PRO_5040752924" evidence="3">
    <location>
        <begin position="21"/>
        <end position="357"/>
    </location>
</feature>
<dbReference type="OrthoDB" id="194065at2759"/>
<keyword evidence="2" id="KW-1133">Transmembrane helix</keyword>
<proteinExistence type="predicted"/>
<evidence type="ECO:0000313" key="5">
    <source>
        <dbReference type="Proteomes" id="UP001165085"/>
    </source>
</evidence>
<dbReference type="EMBL" id="BRXY01000490">
    <property type="protein sequence ID" value="GMH97327.1"/>
    <property type="molecule type" value="Genomic_DNA"/>
</dbReference>
<feature type="region of interest" description="Disordered" evidence="1">
    <location>
        <begin position="251"/>
        <end position="270"/>
    </location>
</feature>
<evidence type="ECO:0000256" key="3">
    <source>
        <dbReference type="SAM" id="SignalP"/>
    </source>
</evidence>
<reference evidence="5" key="1">
    <citation type="journal article" date="2023" name="Commun. Biol.">
        <title>Genome analysis of Parmales, the sister group of diatoms, reveals the evolutionary specialization of diatoms from phago-mixotrophs to photoautotrophs.</title>
        <authorList>
            <person name="Ban H."/>
            <person name="Sato S."/>
            <person name="Yoshikawa S."/>
            <person name="Yamada K."/>
            <person name="Nakamura Y."/>
            <person name="Ichinomiya M."/>
            <person name="Sato N."/>
            <person name="Blanc-Mathieu R."/>
            <person name="Endo H."/>
            <person name="Kuwata A."/>
            <person name="Ogata H."/>
        </authorList>
    </citation>
    <scope>NUCLEOTIDE SEQUENCE [LARGE SCALE GENOMIC DNA]</scope>
    <source>
        <strain evidence="5">NIES 3701</strain>
    </source>
</reference>
<protein>
    <submittedName>
        <fullName evidence="4">Uncharacterized protein</fullName>
    </submittedName>
</protein>
<feature type="compositionally biased region" description="Gly residues" evidence="1">
    <location>
        <begin position="256"/>
        <end position="270"/>
    </location>
</feature>
<keyword evidence="5" id="KW-1185">Reference proteome</keyword>
<dbReference type="Proteomes" id="UP001165085">
    <property type="component" value="Unassembled WGS sequence"/>
</dbReference>
<feature type="transmembrane region" description="Helical" evidence="2">
    <location>
        <begin position="280"/>
        <end position="299"/>
    </location>
</feature>
<evidence type="ECO:0000256" key="1">
    <source>
        <dbReference type="SAM" id="MobiDB-lite"/>
    </source>
</evidence>
<evidence type="ECO:0000256" key="2">
    <source>
        <dbReference type="SAM" id="Phobius"/>
    </source>
</evidence>
<comment type="caution">
    <text evidence="4">The sequence shown here is derived from an EMBL/GenBank/DDBJ whole genome shotgun (WGS) entry which is preliminary data.</text>
</comment>
<accession>A0A9W7C140</accession>
<keyword evidence="3" id="KW-0732">Signal</keyword>
<evidence type="ECO:0000313" key="4">
    <source>
        <dbReference type="EMBL" id="GMH97327.1"/>
    </source>
</evidence>
<sequence>MVRVMVTLFLLPLLLLPASAHPPAFVDLPMSDPKVAAAIGNYTEIISGHLSPFQSIEVEMVLSAQRQQVSGTNYIFAACVRDDMIFDTERKRHGWPSHQLQFFRVYEDWIGHTPSLYTVQSNEIVPKQMYIDPLESEHTWLHSHAESCVSHLNSHLLLPLLPTTFSSYEQELVEYLRADVQSLSIENYAMNLTRLPDVTVRLVDVIFLTKCKKCGSEQEYISVGVVAVDREGEMKVVSVFNEVLYKLKREEEGEGKGGGGGEEGKCNGEGGSGGMGGGSVFALVFFVSLIAAFGAFMVGRGRSRASHVKLPNLDDFGVTGMTFKENKDFGGGTGGLDMRSLDIVKAEDIDAEEDTRL</sequence>
<keyword evidence="2" id="KW-0472">Membrane</keyword>
<organism evidence="4 5">
    <name type="scientific">Triparma strigata</name>
    <dbReference type="NCBI Taxonomy" id="1606541"/>
    <lineage>
        <taxon>Eukaryota</taxon>
        <taxon>Sar</taxon>
        <taxon>Stramenopiles</taxon>
        <taxon>Ochrophyta</taxon>
        <taxon>Bolidophyceae</taxon>
        <taxon>Parmales</taxon>
        <taxon>Triparmaceae</taxon>
        <taxon>Triparma</taxon>
    </lineage>
</organism>